<dbReference type="InterPro" id="IPR050982">
    <property type="entry name" value="Auxin_biosynth/cation_transpt"/>
</dbReference>
<feature type="domain" description="FAD/NAD(P)-binding" evidence="2">
    <location>
        <begin position="186"/>
        <end position="395"/>
    </location>
</feature>
<name>A0AAJ0DH12_9PEZI</name>
<dbReference type="GO" id="GO:0050660">
    <property type="term" value="F:flavin adenine dinucleotide binding"/>
    <property type="evidence" value="ECO:0007669"/>
    <property type="project" value="TreeGrafter"/>
</dbReference>
<accession>A0AAJ0DH12</accession>
<evidence type="ECO:0000259" key="2">
    <source>
        <dbReference type="Pfam" id="PF07992"/>
    </source>
</evidence>
<dbReference type="Proteomes" id="UP001271007">
    <property type="component" value="Unassembled WGS sequence"/>
</dbReference>
<dbReference type="Gene3D" id="3.50.50.60">
    <property type="entry name" value="FAD/NAD(P)-binding domain"/>
    <property type="match status" value="1"/>
</dbReference>
<keyword evidence="1" id="KW-0560">Oxidoreductase</keyword>
<dbReference type="EMBL" id="JAWDJX010000014">
    <property type="protein sequence ID" value="KAK3053882.1"/>
    <property type="molecule type" value="Genomic_DNA"/>
</dbReference>
<protein>
    <recommendedName>
        <fullName evidence="2">FAD/NAD(P)-binding domain-containing protein</fullName>
    </recommendedName>
</protein>
<dbReference type="PANTHER" id="PTHR43539">
    <property type="entry name" value="FLAVIN-BINDING MONOOXYGENASE-LIKE PROTEIN (AFU_ORTHOLOGUE AFUA_4G09220)"/>
    <property type="match status" value="1"/>
</dbReference>
<evidence type="ECO:0000256" key="1">
    <source>
        <dbReference type="ARBA" id="ARBA00023002"/>
    </source>
</evidence>
<proteinExistence type="predicted"/>
<sequence length="606" mass="67252">MSASHQFPTRSVHLAQHPARLPSANISDDADHASISTSAIQRLSTLSIDDLTDDAIWRDTCALTGTLRTFYSSSRVRKVWEKLSAKHKPTNFARILGSSHVTRLGPHGCWVEAMFTFDIQEPRPARCSGIIGLVPSSSGFQSNEWKIWMLSTILEQPEGFRNVDELEPQPSDTKAASVHAGHREKYDCVVVGGGIAGLCMAARLQALGLSYLLIEKQATIGENWRRNRYDSLKLHTSKSYNQMPYEPRTFREQDPYHLGTADLADGFERFVDTFGINLMLSTELTSGSWDSDTKCWSLKMMSNGSNFKTTASHCVLAVGNQGVKPNMPSYPGRDLFQGEIIHGMDWRNADRWKGKGLKGICVGSANTAHGVIADMARAGFQSITMIQRSRTFLLPTSTFSALVDPLYNYETPLPLSDRMLLGYPLPVQRLMAKAGIKMCADASSEYFDRMEAQGWDVERDGDLWGMMYDREGGHFLDLGSAELVADGTVTVKSTLPVGYTSKGLKMSDGCHIDGDVIVFATGYTGNLKDTARRVFGDTIGNSLEEFWQCDEEGESRGAWKYTGHPALWYTGHGFAHARYYSRFVAMHIKADVDGKPFETYTETPSV</sequence>
<dbReference type="SUPFAM" id="SSF51905">
    <property type="entry name" value="FAD/NAD(P)-binding domain"/>
    <property type="match status" value="1"/>
</dbReference>
<dbReference type="Pfam" id="PF07992">
    <property type="entry name" value="Pyr_redox_2"/>
    <property type="match status" value="1"/>
</dbReference>
<organism evidence="3 4">
    <name type="scientific">Extremus antarcticus</name>
    <dbReference type="NCBI Taxonomy" id="702011"/>
    <lineage>
        <taxon>Eukaryota</taxon>
        <taxon>Fungi</taxon>
        <taxon>Dikarya</taxon>
        <taxon>Ascomycota</taxon>
        <taxon>Pezizomycotina</taxon>
        <taxon>Dothideomycetes</taxon>
        <taxon>Dothideomycetidae</taxon>
        <taxon>Mycosphaerellales</taxon>
        <taxon>Extremaceae</taxon>
        <taxon>Extremus</taxon>
    </lineage>
</organism>
<dbReference type="PANTHER" id="PTHR43539:SF68">
    <property type="entry name" value="FLAVIN-BINDING MONOOXYGENASE-LIKE PROTEIN (AFU_ORTHOLOGUE AFUA_4G09220)"/>
    <property type="match status" value="1"/>
</dbReference>
<reference evidence="3" key="1">
    <citation type="submission" date="2023-04" db="EMBL/GenBank/DDBJ databases">
        <title>Black Yeasts Isolated from many extreme environments.</title>
        <authorList>
            <person name="Coleine C."/>
            <person name="Stajich J.E."/>
            <person name="Selbmann L."/>
        </authorList>
    </citation>
    <scope>NUCLEOTIDE SEQUENCE</scope>
    <source>
        <strain evidence="3">CCFEE 5312</strain>
    </source>
</reference>
<evidence type="ECO:0000313" key="4">
    <source>
        <dbReference type="Proteomes" id="UP001271007"/>
    </source>
</evidence>
<comment type="caution">
    <text evidence="3">The sequence shown here is derived from an EMBL/GenBank/DDBJ whole genome shotgun (WGS) entry which is preliminary data.</text>
</comment>
<gene>
    <name evidence="3" type="ORF">LTR09_005162</name>
</gene>
<dbReference type="AlphaFoldDB" id="A0AAJ0DH12"/>
<dbReference type="InterPro" id="IPR023753">
    <property type="entry name" value="FAD/NAD-binding_dom"/>
</dbReference>
<dbReference type="InterPro" id="IPR036188">
    <property type="entry name" value="FAD/NAD-bd_sf"/>
</dbReference>
<evidence type="ECO:0000313" key="3">
    <source>
        <dbReference type="EMBL" id="KAK3053882.1"/>
    </source>
</evidence>
<dbReference type="GO" id="GO:0004497">
    <property type="term" value="F:monooxygenase activity"/>
    <property type="evidence" value="ECO:0007669"/>
    <property type="project" value="TreeGrafter"/>
</dbReference>
<keyword evidence="4" id="KW-1185">Reference proteome</keyword>